<comment type="similarity">
    <text evidence="2 8">Belongs to the 4-toluene sulfonate uptake permease (TSUP) (TC 2.A.102) family.</text>
</comment>
<evidence type="ECO:0000256" key="7">
    <source>
        <dbReference type="ARBA" id="ARBA00023136"/>
    </source>
</evidence>
<evidence type="ECO:0000256" key="4">
    <source>
        <dbReference type="ARBA" id="ARBA00022475"/>
    </source>
</evidence>
<evidence type="ECO:0000256" key="6">
    <source>
        <dbReference type="ARBA" id="ARBA00022989"/>
    </source>
</evidence>
<dbReference type="STRING" id="641491.DND132_2016"/>
<evidence type="ECO:0000256" key="3">
    <source>
        <dbReference type="ARBA" id="ARBA00022448"/>
    </source>
</evidence>
<dbReference type="KEGG" id="ddn:DND132_2016"/>
<accession>F0JHA7</accession>
<keyword evidence="5 8" id="KW-0812">Transmembrane</keyword>
<dbReference type="PANTHER" id="PTHR30269:SF37">
    <property type="entry name" value="MEMBRANE TRANSPORTER PROTEIN"/>
    <property type="match status" value="1"/>
</dbReference>
<feature type="transmembrane region" description="Helical" evidence="8">
    <location>
        <begin position="125"/>
        <end position="144"/>
    </location>
</feature>
<dbReference type="InterPro" id="IPR052017">
    <property type="entry name" value="TSUP"/>
</dbReference>
<protein>
    <recommendedName>
        <fullName evidence="8">Probable membrane transporter protein</fullName>
    </recommendedName>
</protein>
<dbReference type="InterPro" id="IPR002781">
    <property type="entry name" value="TM_pro_TauE-like"/>
</dbReference>
<dbReference type="RefSeq" id="WP_014322649.1">
    <property type="nucleotide sequence ID" value="NC_016803.1"/>
</dbReference>
<dbReference type="GO" id="GO:0005886">
    <property type="term" value="C:plasma membrane"/>
    <property type="evidence" value="ECO:0007669"/>
    <property type="project" value="UniProtKB-SubCell"/>
</dbReference>
<name>F0JHA7_9BACT</name>
<feature type="transmembrane region" description="Helical" evidence="8">
    <location>
        <begin position="73"/>
        <end position="92"/>
    </location>
</feature>
<sequence>MHDSLLFFFAWFFAGLVNNITGFGAAMVAMPFIANSVPLETAVPASTLIVLTLNLQVGWAYRRHIKWGRLGHLFVGGVAGAAAGVLLHRAAGNEGLKLGMGLFMIGYAACCLAARGGVPRRLGPGWGVGAGFASTLLGALFGFNGPPLAMYVARSGWAPEDAKAVFGACFVMTGATILAGQLLAGIHNAQTVTGYLVGCPGALLGGMLGLFLSRFVSQKAYQRGILVLVLGSGLHMALSSL</sequence>
<dbReference type="HOGENOM" id="CLU_054750_5_4_7"/>
<proteinExistence type="inferred from homology"/>
<organism evidence="9 10">
    <name type="scientific">Pseudodesulfovibrio mercurii</name>
    <dbReference type="NCBI Taxonomy" id="641491"/>
    <lineage>
        <taxon>Bacteria</taxon>
        <taxon>Pseudomonadati</taxon>
        <taxon>Thermodesulfobacteriota</taxon>
        <taxon>Desulfovibrionia</taxon>
        <taxon>Desulfovibrionales</taxon>
        <taxon>Desulfovibrionaceae</taxon>
    </lineage>
</organism>
<gene>
    <name evidence="9" type="ORF">DND132_2016</name>
</gene>
<evidence type="ECO:0000313" key="10">
    <source>
        <dbReference type="Proteomes" id="UP000007845"/>
    </source>
</evidence>
<evidence type="ECO:0000256" key="5">
    <source>
        <dbReference type="ARBA" id="ARBA00022692"/>
    </source>
</evidence>
<evidence type="ECO:0000256" key="2">
    <source>
        <dbReference type="ARBA" id="ARBA00009142"/>
    </source>
</evidence>
<dbReference type="Pfam" id="PF01925">
    <property type="entry name" value="TauE"/>
    <property type="match status" value="1"/>
</dbReference>
<dbReference type="AlphaFoldDB" id="F0JHA7"/>
<evidence type="ECO:0000256" key="8">
    <source>
        <dbReference type="RuleBase" id="RU363041"/>
    </source>
</evidence>
<evidence type="ECO:0000313" key="9">
    <source>
        <dbReference type="EMBL" id="EGB15222.1"/>
    </source>
</evidence>
<feature type="transmembrane region" description="Helical" evidence="8">
    <location>
        <begin position="195"/>
        <end position="214"/>
    </location>
</feature>
<reference evidence="9 10" key="1">
    <citation type="journal article" date="2011" name="J. Bacteriol.">
        <title>Genome sequence of the mercury-methylating strain Desulfovibrio desulfuricans ND132.</title>
        <authorList>
            <person name="Brown S.D."/>
            <person name="Gilmour C.C."/>
            <person name="Kucken A.M."/>
            <person name="Wall J.D."/>
            <person name="Elias D.A."/>
            <person name="Brandt C.C."/>
            <person name="Podar M."/>
            <person name="Chertkov O."/>
            <person name="Held B."/>
            <person name="Bruce D.C."/>
            <person name="Detter J.C."/>
            <person name="Tapia R."/>
            <person name="Han C.S."/>
            <person name="Goodwin L.A."/>
            <person name="Cheng J.F."/>
            <person name="Pitluck S."/>
            <person name="Woyke T."/>
            <person name="Mikhailova N."/>
            <person name="Ivanova N.N."/>
            <person name="Han J."/>
            <person name="Lucas S."/>
            <person name="Lapidus A.L."/>
            <person name="Land M.L."/>
            <person name="Hauser L.J."/>
            <person name="Palumbo A.V."/>
        </authorList>
    </citation>
    <scope>NUCLEOTIDE SEQUENCE [LARGE SCALE GENOMIC DNA]</scope>
    <source>
        <strain evidence="9 10">ND132</strain>
    </source>
</reference>
<dbReference type="Proteomes" id="UP000007845">
    <property type="component" value="Chromosome"/>
</dbReference>
<dbReference type="EMBL" id="CP003220">
    <property type="protein sequence ID" value="EGB15222.1"/>
    <property type="molecule type" value="Genomic_DNA"/>
</dbReference>
<keyword evidence="6 8" id="KW-1133">Transmembrane helix</keyword>
<dbReference type="PANTHER" id="PTHR30269">
    <property type="entry name" value="TRANSMEMBRANE PROTEIN YFCA"/>
    <property type="match status" value="1"/>
</dbReference>
<feature type="transmembrane region" description="Helical" evidence="8">
    <location>
        <begin position="164"/>
        <end position="183"/>
    </location>
</feature>
<dbReference type="OrthoDB" id="7843147at2"/>
<keyword evidence="3" id="KW-0813">Transport</keyword>
<keyword evidence="7 8" id="KW-0472">Membrane</keyword>
<dbReference type="eggNOG" id="COG0730">
    <property type="taxonomic scope" value="Bacteria"/>
</dbReference>
<comment type="subcellular location">
    <subcellularLocation>
        <location evidence="1 8">Cell membrane</location>
        <topology evidence="1 8">Multi-pass membrane protein</topology>
    </subcellularLocation>
</comment>
<keyword evidence="4 8" id="KW-1003">Cell membrane</keyword>
<keyword evidence="10" id="KW-1185">Reference proteome</keyword>
<evidence type="ECO:0000256" key="1">
    <source>
        <dbReference type="ARBA" id="ARBA00004651"/>
    </source>
</evidence>
<feature type="transmembrane region" description="Helical" evidence="8">
    <location>
        <begin position="41"/>
        <end position="61"/>
    </location>
</feature>